<feature type="region of interest" description="Disordered" evidence="1">
    <location>
        <begin position="193"/>
        <end position="223"/>
    </location>
</feature>
<feature type="compositionally biased region" description="Low complexity" evidence="1">
    <location>
        <begin position="49"/>
        <end position="59"/>
    </location>
</feature>
<feature type="region of interest" description="Disordered" evidence="1">
    <location>
        <begin position="38"/>
        <end position="100"/>
    </location>
</feature>
<dbReference type="CTD" id="63939"/>
<dbReference type="KEGG" id="hai:109380006"/>
<sequence length="223" mass="24134">MAVLLNAEHRPGAVPRAAGLLGRYIDRLVQLEWLQSQTVQGERGKTAKAKPPTTPGTAGLKSPGRGQLMASALSRPHQEGAPKSGPSRRKGFHREEGRPPYYTFEAAPAPLQVLSSSRLCPQKQPLDVRTEDKKKKPGRGARLQCWDLSGSDGSPKIESSGNLRVPRPSAVIRDSADSYKACRTQAHANLRKKGNAHNCGHATLSGEKKLKTNGGKQNAHKFK</sequence>
<reference evidence="3" key="1">
    <citation type="submission" date="2025-08" db="UniProtKB">
        <authorList>
            <consortium name="RefSeq"/>
        </authorList>
    </citation>
    <scope>IDENTIFICATION</scope>
    <source>
        <tissue evidence="3">Muscle</tissue>
    </source>
</reference>
<evidence type="ECO:0000256" key="1">
    <source>
        <dbReference type="SAM" id="MobiDB-lite"/>
    </source>
</evidence>
<dbReference type="RefSeq" id="XP_019492682.1">
    <property type="nucleotide sequence ID" value="XM_019637137.1"/>
</dbReference>
<dbReference type="PANTHER" id="PTHR22145:SF3">
    <property type="entry name" value="PROTEIN FAM217B"/>
    <property type="match status" value="1"/>
</dbReference>
<evidence type="ECO:0000313" key="2">
    <source>
        <dbReference type="Proteomes" id="UP000694851"/>
    </source>
</evidence>
<gene>
    <name evidence="3" type="primary">FAM217B</name>
</gene>
<dbReference type="GeneID" id="109380006"/>
<dbReference type="OrthoDB" id="10027339at2759"/>
<proteinExistence type="predicted"/>
<organism evidence="2 3">
    <name type="scientific">Hipposideros armiger</name>
    <name type="common">Great Himalayan leaf-nosed bat</name>
    <dbReference type="NCBI Taxonomy" id="186990"/>
    <lineage>
        <taxon>Eukaryota</taxon>
        <taxon>Metazoa</taxon>
        <taxon>Chordata</taxon>
        <taxon>Craniata</taxon>
        <taxon>Vertebrata</taxon>
        <taxon>Euteleostomi</taxon>
        <taxon>Mammalia</taxon>
        <taxon>Eutheria</taxon>
        <taxon>Laurasiatheria</taxon>
        <taxon>Chiroptera</taxon>
        <taxon>Yinpterochiroptera</taxon>
        <taxon>Rhinolophoidea</taxon>
        <taxon>Hipposideridae</taxon>
        <taxon>Hipposideros</taxon>
    </lineage>
</organism>
<dbReference type="PANTHER" id="PTHR22145">
    <property type="entry name" value="SI:CH211-266K22.6"/>
    <property type="match status" value="1"/>
</dbReference>
<dbReference type="AlphaFoldDB" id="A0A8B7QWL1"/>
<dbReference type="Proteomes" id="UP000694851">
    <property type="component" value="Unplaced"/>
</dbReference>
<name>A0A8B7QWL1_HIPAR</name>
<keyword evidence="2" id="KW-1185">Reference proteome</keyword>
<dbReference type="InterPro" id="IPR029266">
    <property type="entry name" value="FAM217"/>
</dbReference>
<dbReference type="Pfam" id="PF15344">
    <property type="entry name" value="FAM217"/>
    <property type="match status" value="1"/>
</dbReference>
<evidence type="ECO:0000313" key="3">
    <source>
        <dbReference type="RefSeq" id="XP_019492682.1"/>
    </source>
</evidence>
<feature type="region of interest" description="Disordered" evidence="1">
    <location>
        <begin position="115"/>
        <end position="163"/>
    </location>
</feature>
<protein>
    <submittedName>
        <fullName evidence="3">Protein FAM217B</fullName>
    </submittedName>
</protein>
<accession>A0A8B7QWL1</accession>